<dbReference type="InterPro" id="IPR018313">
    <property type="entry name" value="SBP_3_CS"/>
</dbReference>
<feature type="domain" description="Solute-binding protein family 3/N-terminal" evidence="6">
    <location>
        <begin position="44"/>
        <end position="266"/>
    </location>
</feature>
<protein>
    <submittedName>
        <fullName evidence="8">Basic amino acid ABC transporter substrate-binding protein</fullName>
    </submittedName>
</protein>
<evidence type="ECO:0000256" key="5">
    <source>
        <dbReference type="SAM" id="SignalP"/>
    </source>
</evidence>
<dbReference type="PANTHER" id="PTHR35936">
    <property type="entry name" value="MEMBRANE-BOUND LYTIC MUREIN TRANSGLYCOSYLASE F"/>
    <property type="match status" value="1"/>
</dbReference>
<dbReference type="SMART" id="SM00079">
    <property type="entry name" value="PBPe"/>
    <property type="match status" value="1"/>
</dbReference>
<gene>
    <name evidence="8" type="ORF">H6A01_02905</name>
</gene>
<evidence type="ECO:0000256" key="4">
    <source>
        <dbReference type="RuleBase" id="RU003744"/>
    </source>
</evidence>
<dbReference type="Proteomes" id="UP000707138">
    <property type="component" value="Unassembled WGS sequence"/>
</dbReference>
<keyword evidence="3 5" id="KW-0732">Signal</keyword>
<dbReference type="InterPro" id="IPR001638">
    <property type="entry name" value="Solute-binding_3/MltF_N"/>
</dbReference>
<dbReference type="EMBL" id="JACJLA010000003">
    <property type="protein sequence ID" value="MBM6912281.1"/>
    <property type="molecule type" value="Genomic_DNA"/>
</dbReference>
<comment type="subcellular location">
    <subcellularLocation>
        <location evidence="1">Cell envelope</location>
    </subcellularLocation>
</comment>
<comment type="caution">
    <text evidence="8">The sequence shown here is derived from an EMBL/GenBank/DDBJ whole genome shotgun (WGS) entry which is preliminary data.</text>
</comment>
<evidence type="ECO:0000256" key="2">
    <source>
        <dbReference type="ARBA" id="ARBA00010333"/>
    </source>
</evidence>
<accession>A0ABS2GDP6</accession>
<evidence type="ECO:0000259" key="6">
    <source>
        <dbReference type="SMART" id="SM00062"/>
    </source>
</evidence>
<dbReference type="RefSeq" id="WP_205087484.1">
    <property type="nucleotide sequence ID" value="NZ_JACJLA010000003.1"/>
</dbReference>
<organism evidence="8 9">
    <name type="scientific">Veillonella magna</name>
    <dbReference type="NCBI Taxonomy" id="464322"/>
    <lineage>
        <taxon>Bacteria</taxon>
        <taxon>Bacillati</taxon>
        <taxon>Bacillota</taxon>
        <taxon>Negativicutes</taxon>
        <taxon>Veillonellales</taxon>
        <taxon>Veillonellaceae</taxon>
        <taxon>Veillonella</taxon>
    </lineage>
</organism>
<dbReference type="Pfam" id="PF00497">
    <property type="entry name" value="SBP_bac_3"/>
    <property type="match status" value="1"/>
</dbReference>
<dbReference type="PANTHER" id="PTHR35936:SF17">
    <property type="entry name" value="ARGININE-BINDING EXTRACELLULAR PROTEIN ARTP"/>
    <property type="match status" value="1"/>
</dbReference>
<feature type="signal peptide" evidence="5">
    <location>
        <begin position="1"/>
        <end position="20"/>
    </location>
</feature>
<dbReference type="PROSITE" id="PS51257">
    <property type="entry name" value="PROKAR_LIPOPROTEIN"/>
    <property type="match status" value="1"/>
</dbReference>
<dbReference type="SUPFAM" id="SSF53850">
    <property type="entry name" value="Periplasmic binding protein-like II"/>
    <property type="match status" value="1"/>
</dbReference>
<proteinExistence type="inferred from homology"/>
<sequence length="266" mass="28645">MANWKKYIVTALGAALVAGAVLVSGCGGSTTKEPTAGSGAAPQVLKVGVNPTYVPFEFIKEENGEKKYVGFDMDMAREIGKRLGMKVEINNIPFDGLIPAIQTGQINMIASGMVITPERQEKLNFVPYYESGLGILVAKNINDVKNVNDLKGKKVAVQMGTTGSVAAHKIEGVGEIREFDHNSDALLELKQGGADAALTAIPVAKYYLATTQDSNAKLVEEPITKQTMGFGFNKEDKELYEKVKKAVEDIKADGTYAALAKKWKIN</sequence>
<dbReference type="InterPro" id="IPR001320">
    <property type="entry name" value="Iontro_rcpt_C"/>
</dbReference>
<feature type="domain" description="Ionotropic glutamate receptor C-terminal" evidence="7">
    <location>
        <begin position="44"/>
        <end position="266"/>
    </location>
</feature>
<keyword evidence="9" id="KW-1185">Reference proteome</keyword>
<dbReference type="Gene3D" id="3.40.190.10">
    <property type="entry name" value="Periplasmic binding protein-like II"/>
    <property type="match status" value="2"/>
</dbReference>
<name>A0ABS2GDP6_9FIRM</name>
<feature type="chain" id="PRO_5045638297" evidence="5">
    <location>
        <begin position="21"/>
        <end position="266"/>
    </location>
</feature>
<evidence type="ECO:0000256" key="1">
    <source>
        <dbReference type="ARBA" id="ARBA00004196"/>
    </source>
</evidence>
<evidence type="ECO:0000259" key="7">
    <source>
        <dbReference type="SMART" id="SM00079"/>
    </source>
</evidence>
<comment type="similarity">
    <text evidence="2 4">Belongs to the bacterial solute-binding protein 3 family.</text>
</comment>
<dbReference type="SMART" id="SM00062">
    <property type="entry name" value="PBPb"/>
    <property type="match status" value="1"/>
</dbReference>
<evidence type="ECO:0000313" key="8">
    <source>
        <dbReference type="EMBL" id="MBM6912281.1"/>
    </source>
</evidence>
<evidence type="ECO:0000256" key="3">
    <source>
        <dbReference type="ARBA" id="ARBA00022729"/>
    </source>
</evidence>
<reference evidence="8 9" key="1">
    <citation type="journal article" date="2021" name="Sci. Rep.">
        <title>The distribution of antibiotic resistance genes in chicken gut microbiota commensals.</title>
        <authorList>
            <person name="Juricova H."/>
            <person name="Matiasovicova J."/>
            <person name="Kubasova T."/>
            <person name="Cejkova D."/>
            <person name="Rychlik I."/>
        </authorList>
    </citation>
    <scope>NUCLEOTIDE SEQUENCE [LARGE SCALE GENOMIC DNA]</scope>
    <source>
        <strain evidence="8 9">An537</strain>
    </source>
</reference>
<dbReference type="CDD" id="cd13624">
    <property type="entry name" value="PBP2_Arg_Lys_His"/>
    <property type="match status" value="1"/>
</dbReference>
<evidence type="ECO:0000313" key="9">
    <source>
        <dbReference type="Proteomes" id="UP000707138"/>
    </source>
</evidence>
<dbReference type="PROSITE" id="PS01039">
    <property type="entry name" value="SBP_BACTERIAL_3"/>
    <property type="match status" value="1"/>
</dbReference>